<dbReference type="EMBL" id="JAHRIN010060207">
    <property type="protein sequence ID" value="MEQ2212715.1"/>
    <property type="molecule type" value="Genomic_DNA"/>
</dbReference>
<reference evidence="2 3" key="1">
    <citation type="submission" date="2021-06" db="EMBL/GenBank/DDBJ databases">
        <authorList>
            <person name="Palmer J.M."/>
        </authorList>
    </citation>
    <scope>NUCLEOTIDE SEQUENCE [LARGE SCALE GENOMIC DNA]</scope>
    <source>
        <strain evidence="2 3">XC_2019</strain>
        <tissue evidence="2">Muscle</tissue>
    </source>
</reference>
<evidence type="ECO:0000256" key="1">
    <source>
        <dbReference type="SAM" id="MobiDB-lite"/>
    </source>
</evidence>
<feature type="region of interest" description="Disordered" evidence="1">
    <location>
        <begin position="1"/>
        <end position="32"/>
    </location>
</feature>
<keyword evidence="3" id="KW-1185">Reference proteome</keyword>
<comment type="caution">
    <text evidence="2">The sequence shown here is derived from an EMBL/GenBank/DDBJ whole genome shotgun (WGS) entry which is preliminary data.</text>
</comment>
<gene>
    <name evidence="2" type="ORF">XENOCAPTIV_003795</name>
</gene>
<protein>
    <submittedName>
        <fullName evidence="2">Uncharacterized protein</fullName>
    </submittedName>
</protein>
<evidence type="ECO:0000313" key="2">
    <source>
        <dbReference type="EMBL" id="MEQ2212715.1"/>
    </source>
</evidence>
<sequence>MRLSVGPNQSQRQSRAPRSRHPAFDSSSAAGCPAEREDLWHRRTLFWRTLSGVQVKRSLAIFDRSLFPVLMAACRIKDDELRQTGILVAEF</sequence>
<name>A0ABV0RWP0_9TELE</name>
<proteinExistence type="predicted"/>
<evidence type="ECO:0000313" key="3">
    <source>
        <dbReference type="Proteomes" id="UP001434883"/>
    </source>
</evidence>
<dbReference type="Proteomes" id="UP001434883">
    <property type="component" value="Unassembled WGS sequence"/>
</dbReference>
<organism evidence="2 3">
    <name type="scientific">Xenoophorus captivus</name>
    <dbReference type="NCBI Taxonomy" id="1517983"/>
    <lineage>
        <taxon>Eukaryota</taxon>
        <taxon>Metazoa</taxon>
        <taxon>Chordata</taxon>
        <taxon>Craniata</taxon>
        <taxon>Vertebrata</taxon>
        <taxon>Euteleostomi</taxon>
        <taxon>Actinopterygii</taxon>
        <taxon>Neopterygii</taxon>
        <taxon>Teleostei</taxon>
        <taxon>Neoteleostei</taxon>
        <taxon>Acanthomorphata</taxon>
        <taxon>Ovalentaria</taxon>
        <taxon>Atherinomorphae</taxon>
        <taxon>Cyprinodontiformes</taxon>
        <taxon>Goodeidae</taxon>
        <taxon>Xenoophorus</taxon>
    </lineage>
</organism>
<accession>A0ABV0RWP0</accession>